<sequence length="122" mass="13860">MQPSTAPATPTEDPEEVRFRTRMEQIGGPKRRRRRSGDEEDDQKDRGFRLGWFGWLLVDAFIILATVGTVLTWPPIENCRAQEKSVGFYAGETVGQCIRRGIGQRIVNADQRIKMMLRGSGH</sequence>
<proteinExistence type="predicted"/>
<evidence type="ECO:0008006" key="5">
    <source>
        <dbReference type="Google" id="ProtNLM"/>
    </source>
</evidence>
<evidence type="ECO:0000313" key="3">
    <source>
        <dbReference type="EMBL" id="MDQ0449559.1"/>
    </source>
</evidence>
<feature type="region of interest" description="Disordered" evidence="1">
    <location>
        <begin position="1"/>
        <end position="45"/>
    </location>
</feature>
<keyword evidence="2" id="KW-0812">Transmembrane</keyword>
<keyword evidence="2" id="KW-1133">Transmembrane helix</keyword>
<dbReference type="RefSeq" id="WP_238201406.1">
    <property type="nucleotide sequence ID" value="NZ_BPQE01000003.1"/>
</dbReference>
<comment type="caution">
    <text evidence="3">The sequence shown here is derived from an EMBL/GenBank/DDBJ whole genome shotgun (WGS) entry which is preliminary data.</text>
</comment>
<gene>
    <name evidence="3" type="ORF">QO012_004078</name>
</gene>
<dbReference type="Proteomes" id="UP001231124">
    <property type="component" value="Unassembled WGS sequence"/>
</dbReference>
<name>A0ABU0I4M0_9HYPH</name>
<reference evidence="3 4" key="1">
    <citation type="submission" date="2023-07" db="EMBL/GenBank/DDBJ databases">
        <title>Genomic Encyclopedia of Type Strains, Phase IV (KMG-IV): sequencing the most valuable type-strain genomes for metagenomic binning, comparative biology and taxonomic classification.</title>
        <authorList>
            <person name="Goeker M."/>
        </authorList>
    </citation>
    <scope>NUCLEOTIDE SEQUENCE [LARGE SCALE GENOMIC DNA]</scope>
    <source>
        <strain evidence="3 4">DSM 19013</strain>
    </source>
</reference>
<protein>
    <recommendedName>
        <fullName evidence="5">RDD domain-containing protein</fullName>
    </recommendedName>
</protein>
<accession>A0ABU0I4M0</accession>
<keyword evidence="4" id="KW-1185">Reference proteome</keyword>
<feature type="transmembrane region" description="Helical" evidence="2">
    <location>
        <begin position="52"/>
        <end position="73"/>
    </location>
</feature>
<evidence type="ECO:0000256" key="1">
    <source>
        <dbReference type="SAM" id="MobiDB-lite"/>
    </source>
</evidence>
<dbReference type="EMBL" id="JAUSVP010000015">
    <property type="protein sequence ID" value="MDQ0449559.1"/>
    <property type="molecule type" value="Genomic_DNA"/>
</dbReference>
<evidence type="ECO:0000256" key="2">
    <source>
        <dbReference type="SAM" id="Phobius"/>
    </source>
</evidence>
<keyword evidence="2" id="KW-0472">Membrane</keyword>
<organism evidence="3 4">
    <name type="scientific">Methylobacterium aerolatum</name>
    <dbReference type="NCBI Taxonomy" id="418708"/>
    <lineage>
        <taxon>Bacteria</taxon>
        <taxon>Pseudomonadati</taxon>
        <taxon>Pseudomonadota</taxon>
        <taxon>Alphaproteobacteria</taxon>
        <taxon>Hyphomicrobiales</taxon>
        <taxon>Methylobacteriaceae</taxon>
        <taxon>Methylobacterium</taxon>
    </lineage>
</organism>
<evidence type="ECO:0000313" key="4">
    <source>
        <dbReference type="Proteomes" id="UP001231124"/>
    </source>
</evidence>